<evidence type="ECO:0000313" key="2">
    <source>
        <dbReference type="EMBL" id="KAF0765352.1"/>
    </source>
</evidence>
<gene>
    <name evidence="2" type="ORF">FWK35_00004481</name>
</gene>
<dbReference type="InterPro" id="IPR012337">
    <property type="entry name" value="RNaseH-like_sf"/>
</dbReference>
<comment type="caution">
    <text evidence="2">The sequence shown here is derived from an EMBL/GenBank/DDBJ whole genome shotgun (WGS) entry which is preliminary data.</text>
</comment>
<dbReference type="PROSITE" id="PS50879">
    <property type="entry name" value="RNASE_H_1"/>
    <property type="match status" value="1"/>
</dbReference>
<protein>
    <submittedName>
        <fullName evidence="2">RNase H domain-containing protein</fullName>
    </submittedName>
</protein>
<feature type="non-terminal residue" evidence="2">
    <location>
        <position position="1"/>
    </location>
</feature>
<proteinExistence type="predicted"/>
<dbReference type="SUPFAM" id="SSF53098">
    <property type="entry name" value="Ribonuclease H-like"/>
    <property type="match status" value="1"/>
</dbReference>
<dbReference type="EMBL" id="VUJU01001420">
    <property type="protein sequence ID" value="KAF0765352.1"/>
    <property type="molecule type" value="Genomic_DNA"/>
</dbReference>
<evidence type="ECO:0000259" key="1">
    <source>
        <dbReference type="PROSITE" id="PS50879"/>
    </source>
</evidence>
<dbReference type="CDD" id="cd09276">
    <property type="entry name" value="Rnase_HI_RT_non_LTR"/>
    <property type="match status" value="1"/>
</dbReference>
<dbReference type="GO" id="GO:0003676">
    <property type="term" value="F:nucleic acid binding"/>
    <property type="evidence" value="ECO:0007669"/>
    <property type="project" value="InterPro"/>
</dbReference>
<dbReference type="InterPro" id="IPR036397">
    <property type="entry name" value="RNaseH_sf"/>
</dbReference>
<evidence type="ECO:0000313" key="3">
    <source>
        <dbReference type="Proteomes" id="UP000478052"/>
    </source>
</evidence>
<organism evidence="2 3">
    <name type="scientific">Aphis craccivora</name>
    <name type="common">Cowpea aphid</name>
    <dbReference type="NCBI Taxonomy" id="307492"/>
    <lineage>
        <taxon>Eukaryota</taxon>
        <taxon>Metazoa</taxon>
        <taxon>Ecdysozoa</taxon>
        <taxon>Arthropoda</taxon>
        <taxon>Hexapoda</taxon>
        <taxon>Insecta</taxon>
        <taxon>Pterygota</taxon>
        <taxon>Neoptera</taxon>
        <taxon>Paraneoptera</taxon>
        <taxon>Hemiptera</taxon>
        <taxon>Sternorrhyncha</taxon>
        <taxon>Aphidomorpha</taxon>
        <taxon>Aphidoidea</taxon>
        <taxon>Aphididae</taxon>
        <taxon>Aphidini</taxon>
        <taxon>Aphis</taxon>
        <taxon>Aphis</taxon>
    </lineage>
</organism>
<dbReference type="Gene3D" id="3.30.420.10">
    <property type="entry name" value="Ribonuclease H-like superfamily/Ribonuclease H"/>
    <property type="match status" value="1"/>
</dbReference>
<dbReference type="InterPro" id="IPR002156">
    <property type="entry name" value="RNaseH_domain"/>
</dbReference>
<keyword evidence="3" id="KW-1185">Reference proteome</keyword>
<dbReference type="Proteomes" id="UP000478052">
    <property type="component" value="Unassembled WGS sequence"/>
</dbReference>
<dbReference type="OrthoDB" id="6628071at2759"/>
<reference evidence="2 3" key="1">
    <citation type="submission" date="2019-08" db="EMBL/GenBank/DDBJ databases">
        <title>Whole genome of Aphis craccivora.</title>
        <authorList>
            <person name="Voronova N.V."/>
            <person name="Shulinski R.S."/>
            <person name="Bandarenka Y.V."/>
            <person name="Zhorov D.G."/>
            <person name="Warner D."/>
        </authorList>
    </citation>
    <scope>NUCLEOTIDE SEQUENCE [LARGE SCALE GENOMIC DNA]</scope>
    <source>
        <strain evidence="2">180601</strain>
        <tissue evidence="2">Whole Body</tissue>
    </source>
</reference>
<sequence length="225" mass="25526">SDSLSCLLALNSNHFNSHLSPLVLRIKQITHTLHLSNYSIKFLWVPSHIGIRGNEVADSLAKSTSKLICPSLTLLPHTDFIPIIRHHTKLLWSLQWSNLPAEFAAKYKHIVPNIPHETWFNNLNLSRSSIVHFNRLRSGHSLLPAHAYKLDLNDSPFCILHISESPCNLSHILFDCPSLFLKHTLLFKFLKSFNISANIFSILNPKSELLINQIIAFILKAGFSI</sequence>
<accession>A0A6G0Z4G0</accession>
<dbReference type="GO" id="GO:0004523">
    <property type="term" value="F:RNA-DNA hybrid ribonuclease activity"/>
    <property type="evidence" value="ECO:0007669"/>
    <property type="project" value="InterPro"/>
</dbReference>
<feature type="domain" description="RNase H type-1" evidence="1">
    <location>
        <begin position="1"/>
        <end position="66"/>
    </location>
</feature>
<name>A0A6G0Z4G0_APHCR</name>
<dbReference type="AlphaFoldDB" id="A0A6G0Z4G0"/>